<evidence type="ECO:0000313" key="11">
    <source>
        <dbReference type="Proteomes" id="UP000295794"/>
    </source>
</evidence>
<dbReference type="Proteomes" id="UP000295794">
    <property type="component" value="Unassembled WGS sequence"/>
</dbReference>
<evidence type="ECO:0000256" key="4">
    <source>
        <dbReference type="ARBA" id="ARBA00022989"/>
    </source>
</evidence>
<gene>
    <name evidence="9" type="ORF">EV682_11746</name>
    <name evidence="8" type="ORF">NCTC11159_03387</name>
</gene>
<dbReference type="InterPro" id="IPR007168">
    <property type="entry name" value="Phageshock_PspC_N"/>
</dbReference>
<evidence type="ECO:0000256" key="6">
    <source>
        <dbReference type="SAM" id="Phobius"/>
    </source>
</evidence>
<reference evidence="8 10" key="1">
    <citation type="submission" date="2018-06" db="EMBL/GenBank/DDBJ databases">
        <authorList>
            <consortium name="Pathogen Informatics"/>
            <person name="Doyle S."/>
        </authorList>
    </citation>
    <scope>NUCLEOTIDE SEQUENCE [LARGE SCALE GENOMIC DNA]</scope>
    <source>
        <strain evidence="8 10">NCTC11159</strain>
    </source>
</reference>
<dbReference type="Pfam" id="PF04024">
    <property type="entry name" value="PspC"/>
    <property type="match status" value="1"/>
</dbReference>
<dbReference type="OrthoDB" id="9154309at2"/>
<keyword evidence="3 6" id="KW-0812">Transmembrane</keyword>
<keyword evidence="2" id="KW-1003">Cell membrane</keyword>
<evidence type="ECO:0000259" key="7">
    <source>
        <dbReference type="Pfam" id="PF04024"/>
    </source>
</evidence>
<name>A0A377SS37_9NEIS</name>
<evidence type="ECO:0000313" key="9">
    <source>
        <dbReference type="EMBL" id="TCU82065.1"/>
    </source>
</evidence>
<keyword evidence="5 6" id="KW-0472">Membrane</keyword>
<keyword evidence="11" id="KW-1185">Reference proteome</keyword>
<proteinExistence type="predicted"/>
<evidence type="ECO:0000313" key="10">
    <source>
        <dbReference type="Proteomes" id="UP000255108"/>
    </source>
</evidence>
<evidence type="ECO:0000256" key="1">
    <source>
        <dbReference type="ARBA" id="ARBA00004162"/>
    </source>
</evidence>
<evidence type="ECO:0000256" key="2">
    <source>
        <dbReference type="ARBA" id="ARBA00022475"/>
    </source>
</evidence>
<reference evidence="9 11" key="2">
    <citation type="submission" date="2019-03" db="EMBL/GenBank/DDBJ databases">
        <title>Genomic Encyclopedia of Type Strains, Phase IV (KMG-IV): sequencing the most valuable type-strain genomes for metagenomic binning, comparative biology and taxonomic classification.</title>
        <authorList>
            <person name="Goeker M."/>
        </authorList>
    </citation>
    <scope>NUCLEOTIDE SEQUENCE [LARGE SCALE GENOMIC DNA]</scope>
    <source>
        <strain evidence="9 11">DSM 3764</strain>
    </source>
</reference>
<protein>
    <submittedName>
        <fullName evidence="8 9">Phage shock protein C</fullName>
    </submittedName>
</protein>
<organism evidence="8 10">
    <name type="scientific">Iodobacter fluviatilis</name>
    <dbReference type="NCBI Taxonomy" id="537"/>
    <lineage>
        <taxon>Bacteria</taxon>
        <taxon>Pseudomonadati</taxon>
        <taxon>Pseudomonadota</taxon>
        <taxon>Betaproteobacteria</taxon>
        <taxon>Neisseriales</taxon>
        <taxon>Chitinibacteraceae</taxon>
        <taxon>Iodobacter</taxon>
    </lineage>
</organism>
<dbReference type="InterPro" id="IPR052027">
    <property type="entry name" value="PspC"/>
</dbReference>
<accession>A0A377SS37</accession>
<dbReference type="EMBL" id="SMBT01000017">
    <property type="protein sequence ID" value="TCU82065.1"/>
    <property type="molecule type" value="Genomic_DNA"/>
</dbReference>
<dbReference type="RefSeq" id="WP_115228594.1">
    <property type="nucleotide sequence ID" value="NZ_CAWOLO010000017.1"/>
</dbReference>
<dbReference type="PANTHER" id="PTHR33885:SF3">
    <property type="entry name" value="PHAGE SHOCK PROTEIN C"/>
    <property type="match status" value="1"/>
</dbReference>
<dbReference type="GO" id="GO:0005886">
    <property type="term" value="C:plasma membrane"/>
    <property type="evidence" value="ECO:0007669"/>
    <property type="project" value="UniProtKB-SubCell"/>
</dbReference>
<evidence type="ECO:0000313" key="8">
    <source>
        <dbReference type="EMBL" id="STR44841.1"/>
    </source>
</evidence>
<dbReference type="Proteomes" id="UP000255108">
    <property type="component" value="Unassembled WGS sequence"/>
</dbReference>
<evidence type="ECO:0000256" key="5">
    <source>
        <dbReference type="ARBA" id="ARBA00023136"/>
    </source>
</evidence>
<dbReference type="PANTHER" id="PTHR33885">
    <property type="entry name" value="PHAGE SHOCK PROTEIN C"/>
    <property type="match status" value="1"/>
</dbReference>
<evidence type="ECO:0000256" key="3">
    <source>
        <dbReference type="ARBA" id="ARBA00022692"/>
    </source>
</evidence>
<feature type="domain" description="Phage shock protein PspC N-terminal" evidence="7">
    <location>
        <begin position="4"/>
        <end position="61"/>
    </location>
</feature>
<dbReference type="AlphaFoldDB" id="A0A377SS37"/>
<keyword evidence="4 6" id="KW-1133">Transmembrane helix</keyword>
<comment type="subcellular location">
    <subcellularLocation>
        <location evidence="1">Cell membrane</location>
        <topology evidence="1">Single-pass membrane protein</topology>
    </subcellularLocation>
</comment>
<sequence>MNKVLRRSRDDQWIAGVMGGLADYLGIGSGKLRLIFVIVSCLSVAFPGIFVYLILWFLMPKQGT</sequence>
<dbReference type="EMBL" id="UGHR01000003">
    <property type="protein sequence ID" value="STR44841.1"/>
    <property type="molecule type" value="Genomic_DNA"/>
</dbReference>
<feature type="transmembrane region" description="Helical" evidence="6">
    <location>
        <begin position="34"/>
        <end position="59"/>
    </location>
</feature>